<feature type="compositionally biased region" description="Low complexity" evidence="1">
    <location>
        <begin position="7"/>
        <end position="20"/>
    </location>
</feature>
<evidence type="ECO:0000256" key="1">
    <source>
        <dbReference type="SAM" id="MobiDB-lite"/>
    </source>
</evidence>
<sequence length="91" mass="9837">MADPPCSLGSGRSRGAGLRSEPLCSSTRWGNRPYAGLGEVWFETREAAAAGRQSPEWSAVVADAREFMDMPTIVVAWAEEHRASPKRSESG</sequence>
<name>A0A328HFS4_ARTGO</name>
<dbReference type="InterPro" id="IPR009799">
    <property type="entry name" value="EthD_dom"/>
</dbReference>
<accession>A0A328HFS4</accession>
<dbReference type="Gene3D" id="3.30.70.100">
    <property type="match status" value="1"/>
</dbReference>
<dbReference type="RefSeq" id="WP_111905270.1">
    <property type="nucleotide sequence ID" value="NZ_QLNP01000098.1"/>
</dbReference>
<dbReference type="SUPFAM" id="SSF54909">
    <property type="entry name" value="Dimeric alpha+beta barrel"/>
    <property type="match status" value="1"/>
</dbReference>
<evidence type="ECO:0000313" key="4">
    <source>
        <dbReference type="Proteomes" id="UP000249166"/>
    </source>
</evidence>
<dbReference type="InterPro" id="IPR011008">
    <property type="entry name" value="Dimeric_a/b-barrel"/>
</dbReference>
<organism evidence="3 4">
    <name type="scientific">Arthrobacter globiformis</name>
    <dbReference type="NCBI Taxonomy" id="1665"/>
    <lineage>
        <taxon>Bacteria</taxon>
        <taxon>Bacillati</taxon>
        <taxon>Actinomycetota</taxon>
        <taxon>Actinomycetes</taxon>
        <taxon>Micrococcales</taxon>
        <taxon>Micrococcaceae</taxon>
        <taxon>Arthrobacter</taxon>
    </lineage>
</organism>
<evidence type="ECO:0000259" key="2">
    <source>
        <dbReference type="Pfam" id="PF07110"/>
    </source>
</evidence>
<proteinExistence type="predicted"/>
<dbReference type="AlphaFoldDB" id="A0A328HFS4"/>
<feature type="region of interest" description="Disordered" evidence="1">
    <location>
        <begin position="1"/>
        <end position="30"/>
    </location>
</feature>
<evidence type="ECO:0000313" key="3">
    <source>
        <dbReference type="EMBL" id="RAM36120.1"/>
    </source>
</evidence>
<dbReference type="Proteomes" id="UP000249166">
    <property type="component" value="Unassembled WGS sequence"/>
</dbReference>
<dbReference type="Pfam" id="PF07110">
    <property type="entry name" value="EthD"/>
    <property type="match status" value="1"/>
</dbReference>
<dbReference type="GO" id="GO:0016491">
    <property type="term" value="F:oxidoreductase activity"/>
    <property type="evidence" value="ECO:0007669"/>
    <property type="project" value="InterPro"/>
</dbReference>
<dbReference type="OrthoDB" id="4953921at2"/>
<reference evidence="3 4" key="1">
    <citation type="submission" date="2018-04" db="EMBL/GenBank/DDBJ databases">
        <title>Bacteria isolated from cave deposits of Manipur.</title>
        <authorList>
            <person name="Sahoo D."/>
            <person name="Sarangthem I."/>
            <person name="Nandeibam J."/>
        </authorList>
    </citation>
    <scope>NUCLEOTIDE SEQUENCE [LARGE SCALE GENOMIC DNA]</scope>
    <source>
        <strain evidence="4">mrc11</strain>
    </source>
</reference>
<dbReference type="EMBL" id="QLNP01000098">
    <property type="protein sequence ID" value="RAM36120.1"/>
    <property type="molecule type" value="Genomic_DNA"/>
</dbReference>
<gene>
    <name evidence="3" type="ORF">DBZ45_18460</name>
</gene>
<comment type="caution">
    <text evidence="3">The sequence shown here is derived from an EMBL/GenBank/DDBJ whole genome shotgun (WGS) entry which is preliminary data.</text>
</comment>
<protein>
    <recommendedName>
        <fullName evidence="2">EthD domain-containing protein</fullName>
    </recommendedName>
</protein>
<feature type="domain" description="EthD" evidence="2">
    <location>
        <begin position="25"/>
        <end position="70"/>
    </location>
</feature>